<dbReference type="Pfam" id="PF03281">
    <property type="entry name" value="Mab-21"/>
    <property type="match status" value="1"/>
</dbReference>
<dbReference type="GO" id="GO:0085020">
    <property type="term" value="P:protein K6-linked ubiquitination"/>
    <property type="evidence" value="ECO:0007669"/>
    <property type="project" value="TreeGrafter"/>
</dbReference>
<dbReference type="PROSITE" id="PS50088">
    <property type="entry name" value="ANK_REPEAT"/>
    <property type="match status" value="5"/>
</dbReference>
<proteinExistence type="predicted"/>
<keyword evidence="1" id="KW-0677">Repeat</keyword>
<dbReference type="CDD" id="cd15852">
    <property type="entry name" value="SNARE_Syntaxin8"/>
    <property type="match status" value="1"/>
</dbReference>
<dbReference type="InterPro" id="IPR002110">
    <property type="entry name" value="Ankyrin_rpt"/>
</dbReference>
<dbReference type="AlphaFoldDB" id="A0A2B4STR1"/>
<evidence type="ECO:0000256" key="2">
    <source>
        <dbReference type="ARBA" id="ARBA00023043"/>
    </source>
</evidence>
<feature type="repeat" description="ANK" evidence="3">
    <location>
        <begin position="41"/>
        <end position="73"/>
    </location>
</feature>
<dbReference type="SMART" id="SM00248">
    <property type="entry name" value="ANK"/>
    <property type="match status" value="6"/>
</dbReference>
<dbReference type="PANTHER" id="PTHR24171:SF8">
    <property type="entry name" value="BRCA1-ASSOCIATED RING DOMAIN PROTEIN 1"/>
    <property type="match status" value="1"/>
</dbReference>
<evidence type="ECO:0000256" key="1">
    <source>
        <dbReference type="ARBA" id="ARBA00022737"/>
    </source>
</evidence>
<name>A0A2B4STR1_STYPI</name>
<comment type="caution">
    <text evidence="6">The sequence shown here is derived from an EMBL/GenBank/DDBJ whole genome shotgun (WGS) entry which is preliminary data.</text>
</comment>
<feature type="domain" description="T-SNARE coiled-coil homology" evidence="5">
    <location>
        <begin position="709"/>
        <end position="771"/>
    </location>
</feature>
<dbReference type="InterPro" id="IPR046903">
    <property type="entry name" value="Mab-21-like_nuc_Trfase"/>
</dbReference>
<dbReference type="Gene3D" id="3.30.460.90">
    <property type="match status" value="1"/>
</dbReference>
<dbReference type="PROSITE" id="PS50297">
    <property type="entry name" value="ANK_REP_REGION"/>
    <property type="match status" value="4"/>
</dbReference>
<organism evidence="6 7">
    <name type="scientific">Stylophora pistillata</name>
    <name type="common">Smooth cauliflower coral</name>
    <dbReference type="NCBI Taxonomy" id="50429"/>
    <lineage>
        <taxon>Eukaryota</taxon>
        <taxon>Metazoa</taxon>
        <taxon>Cnidaria</taxon>
        <taxon>Anthozoa</taxon>
        <taxon>Hexacorallia</taxon>
        <taxon>Scleractinia</taxon>
        <taxon>Astrocoeniina</taxon>
        <taxon>Pocilloporidae</taxon>
        <taxon>Stylophora</taxon>
    </lineage>
</organism>
<evidence type="ECO:0000313" key="6">
    <source>
        <dbReference type="EMBL" id="PFX31877.1"/>
    </source>
</evidence>
<feature type="repeat" description="ANK" evidence="3">
    <location>
        <begin position="8"/>
        <end position="40"/>
    </location>
</feature>
<dbReference type="Proteomes" id="UP000225706">
    <property type="component" value="Unassembled WGS sequence"/>
</dbReference>
<reference evidence="7" key="1">
    <citation type="journal article" date="2017" name="bioRxiv">
        <title>Comparative analysis of the genomes of Stylophora pistillata and Acropora digitifera provides evidence for extensive differences between species of corals.</title>
        <authorList>
            <person name="Voolstra C.R."/>
            <person name="Li Y."/>
            <person name="Liew Y.J."/>
            <person name="Baumgarten S."/>
            <person name="Zoccola D."/>
            <person name="Flot J.-F."/>
            <person name="Tambutte S."/>
            <person name="Allemand D."/>
            <person name="Aranda M."/>
        </authorList>
    </citation>
    <scope>NUCLEOTIDE SEQUENCE [LARGE SCALE GENOMIC DNA]</scope>
</reference>
<evidence type="ECO:0000256" key="3">
    <source>
        <dbReference type="PROSITE-ProRule" id="PRU00023"/>
    </source>
</evidence>
<gene>
    <name evidence="6" type="primary">Ankrd44</name>
    <name evidence="6" type="ORF">AWC38_SpisGene3303</name>
</gene>
<feature type="repeat" description="ANK" evidence="3">
    <location>
        <begin position="148"/>
        <end position="181"/>
    </location>
</feature>
<dbReference type="GO" id="GO:0070531">
    <property type="term" value="C:BRCA1-A complex"/>
    <property type="evidence" value="ECO:0007669"/>
    <property type="project" value="TreeGrafter"/>
</dbReference>
<feature type="region of interest" description="Disordered" evidence="4">
    <location>
        <begin position="664"/>
        <end position="698"/>
    </location>
</feature>
<dbReference type="SUPFAM" id="SSF58038">
    <property type="entry name" value="SNARE fusion complex"/>
    <property type="match status" value="1"/>
</dbReference>
<accession>A0A2B4STR1</accession>
<dbReference type="InterPro" id="IPR036770">
    <property type="entry name" value="Ankyrin_rpt-contain_sf"/>
</dbReference>
<evidence type="ECO:0000313" key="7">
    <source>
        <dbReference type="Proteomes" id="UP000225706"/>
    </source>
</evidence>
<dbReference type="SUPFAM" id="SSF48403">
    <property type="entry name" value="Ankyrin repeat"/>
    <property type="match status" value="1"/>
</dbReference>
<dbReference type="OrthoDB" id="7464126at2759"/>
<dbReference type="GO" id="GO:0004842">
    <property type="term" value="F:ubiquitin-protein transferase activity"/>
    <property type="evidence" value="ECO:0007669"/>
    <property type="project" value="TreeGrafter"/>
</dbReference>
<evidence type="ECO:0000256" key="4">
    <source>
        <dbReference type="SAM" id="MobiDB-lite"/>
    </source>
</evidence>
<dbReference type="EMBL" id="LSMT01000030">
    <property type="protein sequence ID" value="PFX31877.1"/>
    <property type="molecule type" value="Genomic_DNA"/>
</dbReference>
<sequence>MSLGHESIKGTPLHRVASQGCRQVVEQLILSGEKVDAQTRRGRSALHYASENGHADIVALLIKYGAKVDLPNKWGRTALHYAASKYRVDSLQVLLKCEADPNKQDVDRQTPLFHAIAASVRSQKDDNVSQTLMHLISGGADVNIPDKSGITPLHIAAELGDGKICFELIKQGGAHVDARDQHGATPLHFASYHHHWNVMEALLSFGACSAILDNAGLSAELYMQKRRYMTITDMSIYPENVLQQFPSRELRETLNSRVENMGRPCFDDDIDDFEKTQVERELHSGLKYVPLFTSGVTEDTDLSSLLVQLNETEGLGLVKRTPEVELIEEDIKFYIETALGNMVRAHPKFTYKLVQAGSTVENTKVGEPDEVDYMCILTELSKACYVFESSNDPPGYLKICVKDREKESWNDFLDEDDYLIAERLHIHFHSLFDRHSEEADLTAMSTRLHKLRSYSSGRNNVGVTVDNSQTKPGSRLFFLWRGCHFKWMIVTVDLIPTIEIVGWPDNALVPAEKGFEYYHVIPKVSPTIQNSPSACLYWRISTSMAEKHIISKLTSPAHACYTICKSLKQISDLDVLFHENSSSKELQMLSQTLQHLRLLSEFKSVEKYGQDIMEKINERNEIRRNGGNYNKSYSSATIFFNENPAFRDLVPVVGREKQMTAAFQQEAGQSDYGRSSLLATDPGGRDTNPFDEPEPDSNISIGDMRRQQQQIIAEQDQGLEALAGIIQRQKLIGHAISDEVDLQNEIIDDIDAGMDQTNQRLIRETTHVKRVTAKSSTCDVYGHLADIPVTSPHPWSLLQTACCEDDGTHDSAGESTKAVGEFTNGVGELIVG</sequence>
<keyword evidence="7" id="KW-1185">Reference proteome</keyword>
<dbReference type="SMART" id="SM00397">
    <property type="entry name" value="t_SNARE"/>
    <property type="match status" value="1"/>
</dbReference>
<feature type="repeat" description="ANK" evidence="3">
    <location>
        <begin position="182"/>
        <end position="214"/>
    </location>
</feature>
<evidence type="ECO:0000259" key="5">
    <source>
        <dbReference type="PROSITE" id="PS50192"/>
    </source>
</evidence>
<feature type="repeat" description="ANK" evidence="3">
    <location>
        <begin position="74"/>
        <end position="106"/>
    </location>
</feature>
<dbReference type="Gene3D" id="1.20.5.110">
    <property type="match status" value="1"/>
</dbReference>
<dbReference type="Gene3D" id="1.25.40.20">
    <property type="entry name" value="Ankyrin repeat-containing domain"/>
    <property type="match status" value="2"/>
</dbReference>
<protein>
    <submittedName>
        <fullName evidence="6">Serine/threonine-protein phosphatase 6 regulatory ankyrin repeat subunit B</fullName>
    </submittedName>
</protein>
<dbReference type="GO" id="GO:0031436">
    <property type="term" value="C:BRCA1-BARD1 complex"/>
    <property type="evidence" value="ECO:0007669"/>
    <property type="project" value="TreeGrafter"/>
</dbReference>
<dbReference type="Pfam" id="PF12796">
    <property type="entry name" value="Ank_2"/>
    <property type="match status" value="2"/>
</dbReference>
<keyword evidence="2 3" id="KW-0040">ANK repeat</keyword>
<dbReference type="InterPro" id="IPR000727">
    <property type="entry name" value="T_SNARE_dom"/>
</dbReference>
<dbReference type="PRINTS" id="PR01415">
    <property type="entry name" value="ANKYRIN"/>
</dbReference>
<dbReference type="InterPro" id="IPR041875">
    <property type="entry name" value="Syntaxin-8_SNARE"/>
</dbReference>
<dbReference type="PANTHER" id="PTHR24171">
    <property type="entry name" value="ANKYRIN REPEAT DOMAIN-CONTAINING PROTEIN 39-RELATED"/>
    <property type="match status" value="1"/>
</dbReference>
<dbReference type="PROSITE" id="PS50192">
    <property type="entry name" value="T_SNARE"/>
    <property type="match status" value="1"/>
</dbReference>